<protein>
    <submittedName>
        <fullName evidence="1">Rhodanese domain-containing protein</fullName>
    </submittedName>
</protein>
<sequence length="106" mass="12459">LQVRACDARPNVEPLCSNADVIIFDVRDVHRFVMRTSGVQLAQIYDHEKDIARVLRQYTGPCSVIVMERVVEVNEKAKKNDQRSYDVYWYAINPTTQRICRKLEFR</sequence>
<dbReference type="AlphaFoldDB" id="A0A0M3JF87"/>
<reference evidence="1" key="1">
    <citation type="submission" date="2017-02" db="UniProtKB">
        <authorList>
            <consortium name="WormBaseParasite"/>
        </authorList>
    </citation>
    <scope>IDENTIFICATION</scope>
</reference>
<evidence type="ECO:0000313" key="1">
    <source>
        <dbReference type="WBParaSite" id="ASIM_0000628701-mRNA-1"/>
    </source>
</evidence>
<organism evidence="1">
    <name type="scientific">Anisakis simplex</name>
    <name type="common">Herring worm</name>
    <dbReference type="NCBI Taxonomy" id="6269"/>
    <lineage>
        <taxon>Eukaryota</taxon>
        <taxon>Metazoa</taxon>
        <taxon>Ecdysozoa</taxon>
        <taxon>Nematoda</taxon>
        <taxon>Chromadorea</taxon>
        <taxon>Rhabditida</taxon>
        <taxon>Spirurina</taxon>
        <taxon>Ascaridomorpha</taxon>
        <taxon>Ascaridoidea</taxon>
        <taxon>Anisakidae</taxon>
        <taxon>Anisakis</taxon>
        <taxon>Anisakis simplex complex</taxon>
    </lineage>
</organism>
<name>A0A0M3JF87_ANISI</name>
<accession>A0A0M3JF87</accession>
<proteinExistence type="predicted"/>
<dbReference type="WBParaSite" id="ASIM_0000628701-mRNA-1">
    <property type="protein sequence ID" value="ASIM_0000628701-mRNA-1"/>
    <property type="gene ID" value="ASIM_0000628701"/>
</dbReference>